<dbReference type="EMBL" id="BEGY01000054">
    <property type="protein sequence ID" value="GAX80614.1"/>
    <property type="molecule type" value="Genomic_DNA"/>
</dbReference>
<feature type="region of interest" description="Disordered" evidence="1">
    <location>
        <begin position="548"/>
        <end position="576"/>
    </location>
</feature>
<organism evidence="2 3">
    <name type="scientific">Chlamydomonas eustigma</name>
    <dbReference type="NCBI Taxonomy" id="1157962"/>
    <lineage>
        <taxon>Eukaryota</taxon>
        <taxon>Viridiplantae</taxon>
        <taxon>Chlorophyta</taxon>
        <taxon>core chlorophytes</taxon>
        <taxon>Chlorophyceae</taxon>
        <taxon>CS clade</taxon>
        <taxon>Chlamydomonadales</taxon>
        <taxon>Chlamydomonadaceae</taxon>
        <taxon>Chlamydomonas</taxon>
    </lineage>
</organism>
<gene>
    <name evidence="2" type="ORF">CEUSTIGMA_g8049.t1</name>
</gene>
<evidence type="ECO:0000256" key="1">
    <source>
        <dbReference type="SAM" id="MobiDB-lite"/>
    </source>
</evidence>
<dbReference type="STRING" id="1157962.A0A250XC07"/>
<dbReference type="Proteomes" id="UP000232323">
    <property type="component" value="Unassembled WGS sequence"/>
</dbReference>
<sequence length="1346" mass="148762">MFARPDSARVVLPITSIVKTDASKRSTDMEEEIREAYLSASGVASAVRDCLRGLFSESRLPDNPYLYLANQLGAYIDQSSLWQQSDTNISSSYDSEGVVEVLYPDTKICKHSGTNSCYGLPHVLRLVSKEAVEIMSRVLTDGLPDTFLPSSLPFSTNDGYEVQVMCSVQDFAALWRPSQMKLPELTVRSDIIVKGARLEEGVRIFIDQVLTDLEDIHQVPIYFVEGIAFTDAPSQVYEGGKEPFYQYFTLSDIYNKQEEFDKAALRLVLGNKCIQMRCVALVDPTPIASGAGPSTAADSTAASNAQPQLQFKLASKTYFFHFSSLEQSRIGYDQMSHYATLPYEALYQGYFISISSARQYLALYAGESLASRDPYSKENLEANVDSLKRQIQRGLHQKESLEAYRQLLLLLMLSDDQVTRAPSLEQYMIRSLDECCTSYPASNQPQRRRGGGGSSRAAPVASQSDLLLRVIPNILRILSSMAAEMSDISKELRSTMAIARAWPSRLSTLKAQEEALSRSGSAASAIASPYSAQQGSACDDRAASNRLSRMNTASVRGDTPAGGRRPSAAVVTPSTGTSRRTLRTAEVASETLVWLRTFDMESRLLKQLGDLKKQALACVGRGLFSGFSIMVELIIRDIPDEVPIAVSSRTLPRLQRTVHNVVQLLNAISLTIAHGFLGRCLDVAWAMGRLGMQVATSVERFSNVDVVAMADDGLFIPDWVLDVKALEASQVKSGGLPARLATEGVMLQYCVDTHLDELLASLWLQITKPPMPVNPFPKLMNLIRSHATRMELWRDSMDEALQLQMNDLSLLEQPCFIYAARPSQAALTNIKKLSAGQMLQLDEESWVMYGSYCAAALTDARALQALRATFGEMMESRHWRKGAYVGEVIPALIEDCCLTNAMRLDDMAAWTTAVKAGLFGRKKGILPAAFEHPRFYTVESEEHHLVQGPLRKEAAEAFALDVVEKLEELVSSPKVQHVVHSIQLCWDPSSSSKKLPSNLRPSSALGGSRPGTANLADVQRAKAAAAAAGPSSSSKQQAGPLFTMADCADPARRLLMLDSLVAAAKNVPQGKHVATVRLYLAASKENMYVSVLRHVVFKHAKQPPLLQLSSGMTKPSAMHSDSQGLPMRPNTTEREKLFWDRTVYSRLFFTESAATKWYSWNNERGDPAQPFQYQHIVSEARREMKMLQNEGRVLDMLKLMLLCANAIQDDQGIYQLSRCCLSTAQELNTLMELNTALVNLMDESVEPGSRAAVDNEALRHTFLVYYSRMRRAFNSPKYNYFDGLATIAPKQLDQLHTHVLSNFKLGAKELAMMNALNVWTRACEISVANALLDCFEDSVLSAVGKS</sequence>
<protein>
    <submittedName>
        <fullName evidence="2">Uncharacterized protein</fullName>
    </submittedName>
</protein>
<evidence type="ECO:0000313" key="2">
    <source>
        <dbReference type="EMBL" id="GAX80614.1"/>
    </source>
</evidence>
<feature type="region of interest" description="Disordered" evidence="1">
    <location>
        <begin position="988"/>
        <end position="1013"/>
    </location>
</feature>
<comment type="caution">
    <text evidence="2">The sequence shown here is derived from an EMBL/GenBank/DDBJ whole genome shotgun (WGS) entry which is preliminary data.</text>
</comment>
<keyword evidence="3" id="KW-1185">Reference proteome</keyword>
<feature type="region of interest" description="Disordered" evidence="1">
    <location>
        <begin position="1107"/>
        <end position="1129"/>
    </location>
</feature>
<accession>A0A250XC07</accession>
<dbReference type="OrthoDB" id="542946at2759"/>
<feature type="compositionally biased region" description="Polar residues" evidence="1">
    <location>
        <begin position="1107"/>
        <end position="1123"/>
    </location>
</feature>
<evidence type="ECO:0000313" key="3">
    <source>
        <dbReference type="Proteomes" id="UP000232323"/>
    </source>
</evidence>
<reference evidence="2 3" key="1">
    <citation type="submission" date="2017-08" db="EMBL/GenBank/DDBJ databases">
        <title>Acidophilic green algal genome provides insights into adaptation to an acidic environment.</title>
        <authorList>
            <person name="Hirooka S."/>
            <person name="Hirose Y."/>
            <person name="Kanesaki Y."/>
            <person name="Higuchi S."/>
            <person name="Fujiwara T."/>
            <person name="Onuma R."/>
            <person name="Era A."/>
            <person name="Ohbayashi R."/>
            <person name="Uzuka A."/>
            <person name="Nozaki H."/>
            <person name="Yoshikawa H."/>
            <person name="Miyagishima S.Y."/>
        </authorList>
    </citation>
    <scope>NUCLEOTIDE SEQUENCE [LARGE SCALE GENOMIC DNA]</scope>
    <source>
        <strain evidence="2 3">NIES-2499</strain>
    </source>
</reference>
<proteinExistence type="predicted"/>
<feature type="compositionally biased region" description="Low complexity" evidence="1">
    <location>
        <begin position="988"/>
        <end position="1003"/>
    </location>
</feature>
<name>A0A250XC07_9CHLO</name>